<dbReference type="AlphaFoldDB" id="A0A1U7HH37"/>
<protein>
    <recommendedName>
        <fullName evidence="3">SIMPL domain-containing protein</fullName>
    </recommendedName>
</protein>
<organism evidence="1 2">
    <name type="scientific">Chroogloeocystis siderophila 5.2 s.c.1</name>
    <dbReference type="NCBI Taxonomy" id="247279"/>
    <lineage>
        <taxon>Bacteria</taxon>
        <taxon>Bacillati</taxon>
        <taxon>Cyanobacteriota</taxon>
        <taxon>Cyanophyceae</taxon>
        <taxon>Oscillatoriophycideae</taxon>
        <taxon>Chroococcales</taxon>
        <taxon>Chroococcaceae</taxon>
        <taxon>Chroogloeocystis</taxon>
    </lineage>
</organism>
<dbReference type="EMBL" id="MRCC01000018">
    <property type="protein sequence ID" value="OKH22900.1"/>
    <property type="molecule type" value="Genomic_DNA"/>
</dbReference>
<dbReference type="RefSeq" id="WP_073551092.1">
    <property type="nucleotide sequence ID" value="NZ_CAWMVK010000010.1"/>
</dbReference>
<reference evidence="1 2" key="1">
    <citation type="submission" date="2016-11" db="EMBL/GenBank/DDBJ databases">
        <title>Draft Genome Sequences of Nine Cyanobacterial Strains from Diverse Habitats.</title>
        <authorList>
            <person name="Zhu T."/>
            <person name="Hou S."/>
            <person name="Lu X."/>
            <person name="Hess W.R."/>
        </authorList>
    </citation>
    <scope>NUCLEOTIDE SEQUENCE [LARGE SCALE GENOMIC DNA]</scope>
    <source>
        <strain evidence="1 2">5.2 s.c.1</strain>
    </source>
</reference>
<dbReference type="InterPro" id="IPR007497">
    <property type="entry name" value="SIMPL/DUF541"/>
</dbReference>
<evidence type="ECO:0008006" key="3">
    <source>
        <dbReference type="Google" id="ProtNLM"/>
    </source>
</evidence>
<dbReference type="GO" id="GO:0006974">
    <property type="term" value="P:DNA damage response"/>
    <property type="evidence" value="ECO:0007669"/>
    <property type="project" value="TreeGrafter"/>
</dbReference>
<sequence>MNVSSVAESRQHKYFSNLMNPLRGIFVTTSVLCLAFTPPVMSQQPQVSIAMRTITVSGRGMESIPTTLSQVRLGVEVQGKTAAEVQQEAARRSSDVVALLKSRNVEKLETTGITLNPIYSYTDNTQRLTGYSATNIVSFRMATERTGNLLDEAVKAGATRIDSVSFIATDSAIAQAQQQALREATQDAQQQANTVLSVLNLSPSEVVSIQINNAGTTPPPPIPLARQAAMADSVAATPIVGGEQQVEATVTLQIRY</sequence>
<accession>A0A1U7HH37</accession>
<dbReference type="PANTHER" id="PTHR34387">
    <property type="entry name" value="SLR1258 PROTEIN"/>
    <property type="match status" value="1"/>
</dbReference>
<dbReference type="Proteomes" id="UP000185984">
    <property type="component" value="Unassembled WGS sequence"/>
</dbReference>
<proteinExistence type="predicted"/>
<name>A0A1U7HH37_9CHRO</name>
<evidence type="ECO:0000313" key="2">
    <source>
        <dbReference type="Proteomes" id="UP000185984"/>
    </source>
</evidence>
<dbReference type="Gene3D" id="3.30.70.2970">
    <property type="entry name" value="Protein of unknown function (DUF541), domain 2"/>
    <property type="match status" value="1"/>
</dbReference>
<comment type="caution">
    <text evidence="1">The sequence shown here is derived from an EMBL/GenBank/DDBJ whole genome shotgun (WGS) entry which is preliminary data.</text>
</comment>
<dbReference type="Gene3D" id="3.30.110.170">
    <property type="entry name" value="Protein of unknown function (DUF541), domain 1"/>
    <property type="match status" value="1"/>
</dbReference>
<dbReference type="PANTHER" id="PTHR34387:SF1">
    <property type="entry name" value="PERIPLASMIC IMMUNOGENIC PROTEIN"/>
    <property type="match status" value="1"/>
</dbReference>
<dbReference type="STRING" id="247279.NIES1031_19245"/>
<keyword evidence="2" id="KW-1185">Reference proteome</keyword>
<gene>
    <name evidence="1" type="ORF">NIES1031_19245</name>
</gene>
<dbReference type="Pfam" id="PF04402">
    <property type="entry name" value="SIMPL"/>
    <property type="match status" value="1"/>
</dbReference>
<evidence type="ECO:0000313" key="1">
    <source>
        <dbReference type="EMBL" id="OKH22900.1"/>
    </source>
</evidence>
<dbReference type="InterPro" id="IPR052022">
    <property type="entry name" value="26kDa_periplasmic_antigen"/>
</dbReference>